<dbReference type="GO" id="GO:0005739">
    <property type="term" value="C:mitochondrion"/>
    <property type="evidence" value="ECO:0007669"/>
    <property type="project" value="UniProtKB-SubCell"/>
</dbReference>
<evidence type="ECO:0000256" key="6">
    <source>
        <dbReference type="ARBA" id="ARBA00022763"/>
    </source>
</evidence>
<dbReference type="GO" id="GO:0017108">
    <property type="term" value="F:5'-flap endonuclease activity"/>
    <property type="evidence" value="ECO:0007669"/>
    <property type="project" value="UniProtKB-UniRule"/>
</dbReference>
<dbReference type="FunFam" id="3.40.50.1010:FF:000016">
    <property type="entry name" value="Flap endonuclease 1"/>
    <property type="match status" value="1"/>
</dbReference>
<comment type="caution">
    <text evidence="20">The sequence shown here is derived from an EMBL/GenBank/DDBJ whole genome shotgun (WGS) entry which is preliminary data.</text>
</comment>
<keyword evidence="11 16" id="KW-0234">DNA repair</keyword>
<dbReference type="Gene3D" id="1.10.150.20">
    <property type="entry name" value="5' to 3' exonuclease, C-terminal subdomain"/>
    <property type="match status" value="1"/>
</dbReference>
<dbReference type="PROSITE" id="PS00842">
    <property type="entry name" value="XPG_2"/>
    <property type="match status" value="1"/>
</dbReference>
<dbReference type="GO" id="GO:0005654">
    <property type="term" value="C:nucleoplasm"/>
    <property type="evidence" value="ECO:0007669"/>
    <property type="project" value="UniProtKB-SubCell"/>
</dbReference>
<comment type="similarity">
    <text evidence="14 16">Belongs to the XPG/RAD2 endonuclease family. FEN1 subfamily.</text>
</comment>
<feature type="compositionally biased region" description="Basic residues" evidence="17">
    <location>
        <begin position="466"/>
        <end position="477"/>
    </location>
</feature>
<evidence type="ECO:0000256" key="13">
    <source>
        <dbReference type="ARBA" id="ARBA00029382"/>
    </source>
</evidence>
<organism evidence="20 21">
    <name type="scientific">Cymbomonas tetramitiformis</name>
    <dbReference type="NCBI Taxonomy" id="36881"/>
    <lineage>
        <taxon>Eukaryota</taxon>
        <taxon>Viridiplantae</taxon>
        <taxon>Chlorophyta</taxon>
        <taxon>Pyramimonadophyceae</taxon>
        <taxon>Pyramimonadales</taxon>
        <taxon>Pyramimonadaceae</taxon>
        <taxon>Cymbomonas</taxon>
    </lineage>
</organism>
<dbReference type="GO" id="GO:0006284">
    <property type="term" value="P:base-excision repair"/>
    <property type="evidence" value="ECO:0007669"/>
    <property type="project" value="UniProtKB-UniRule"/>
</dbReference>
<dbReference type="Pfam" id="PF00752">
    <property type="entry name" value="XPG_N"/>
    <property type="match status" value="1"/>
</dbReference>
<feature type="domain" description="XPG-I" evidence="18">
    <location>
        <begin position="238"/>
        <end position="310"/>
    </location>
</feature>
<dbReference type="SMART" id="SM00484">
    <property type="entry name" value="XPGI"/>
    <property type="match status" value="1"/>
</dbReference>
<keyword evidence="5 16" id="KW-0255">Endonuclease</keyword>
<evidence type="ECO:0000313" key="20">
    <source>
        <dbReference type="EMBL" id="KAK3249280.1"/>
    </source>
</evidence>
<comment type="cofactor">
    <cofactor evidence="16">
        <name>Mg(2+)</name>
        <dbReference type="ChEBI" id="CHEBI:18420"/>
    </cofactor>
    <text evidence="16">Binds 2 magnesium ions per subunit. They probably participate in the reaction catalyzed by the enzyme. May bind an additional third magnesium ion after substrate binding.</text>
</comment>
<evidence type="ECO:0000256" key="14">
    <source>
        <dbReference type="ARBA" id="ARBA00034726"/>
    </source>
</evidence>
<keyword evidence="6 16" id="KW-0227">DNA damage</keyword>
<evidence type="ECO:0000256" key="8">
    <source>
        <dbReference type="ARBA" id="ARBA00022839"/>
    </source>
</evidence>
<comment type="subunit">
    <text evidence="15">Interacts with PCNA1 and PCNA2. Three molecules of FEN1 bind to one PCNA trimer with each molecule binding to one PCNA monomer. PCNA stimulates the nuclease activity without altering cleavage specificity.</text>
</comment>
<dbReference type="FunFam" id="1.10.150.20:FF:000009">
    <property type="entry name" value="Flap endonuclease 1"/>
    <property type="match status" value="1"/>
</dbReference>
<dbReference type="Pfam" id="PF00867">
    <property type="entry name" value="XPG_I"/>
    <property type="match status" value="1"/>
</dbReference>
<keyword evidence="10 16" id="KW-0496">Mitochondrion</keyword>
<keyword evidence="12 16" id="KW-0539">Nucleus</keyword>
<evidence type="ECO:0000256" key="16">
    <source>
        <dbReference type="HAMAP-Rule" id="MF_03140"/>
    </source>
</evidence>
<keyword evidence="3 16" id="KW-0540">Nuclease</keyword>
<dbReference type="InterPro" id="IPR036279">
    <property type="entry name" value="5-3_exonuclease_C_sf"/>
</dbReference>
<evidence type="ECO:0000259" key="18">
    <source>
        <dbReference type="SMART" id="SM00484"/>
    </source>
</evidence>
<name>A0AAE0F3S9_9CHLO</name>
<protein>
    <recommendedName>
        <fullName evidence="16">Flap endonuclease 1</fullName>
        <shortName evidence="16">FEN-1</shortName>
        <ecNumber evidence="16">3.1.-.-</ecNumber>
    </recommendedName>
    <alternativeName>
        <fullName evidence="16">Flap structure-specific endonuclease 1</fullName>
    </alternativeName>
</protein>
<dbReference type="Gene3D" id="3.40.50.1010">
    <property type="entry name" value="5'-nuclease"/>
    <property type="match status" value="1"/>
</dbReference>
<accession>A0AAE0F3S9</accession>
<dbReference type="InterPro" id="IPR006084">
    <property type="entry name" value="XPG/Rad2"/>
</dbReference>
<dbReference type="Proteomes" id="UP001190700">
    <property type="component" value="Unassembled WGS sequence"/>
</dbReference>
<dbReference type="PANTHER" id="PTHR11081">
    <property type="entry name" value="FLAP ENDONUCLEASE FAMILY MEMBER"/>
    <property type="match status" value="1"/>
</dbReference>
<dbReference type="SUPFAM" id="SSF88723">
    <property type="entry name" value="PIN domain-like"/>
    <property type="match status" value="1"/>
</dbReference>
<feature type="region of interest" description="Disordered" evidence="17">
    <location>
        <begin position="446"/>
        <end position="477"/>
    </location>
</feature>
<proteinExistence type="inferred from homology"/>
<dbReference type="CDD" id="cd09907">
    <property type="entry name" value="H3TH_FEN1-Euk"/>
    <property type="match status" value="1"/>
</dbReference>
<gene>
    <name evidence="20" type="ORF">CYMTET_41287</name>
</gene>
<dbReference type="EC" id="3.1.-.-" evidence="16"/>
<evidence type="ECO:0000256" key="11">
    <source>
        <dbReference type="ARBA" id="ARBA00023204"/>
    </source>
</evidence>
<dbReference type="HAMAP" id="MF_00614">
    <property type="entry name" value="Fen"/>
    <property type="match status" value="1"/>
</dbReference>
<dbReference type="GO" id="GO:0003677">
    <property type="term" value="F:DNA binding"/>
    <property type="evidence" value="ECO:0007669"/>
    <property type="project" value="UniProtKB-UniRule"/>
</dbReference>
<dbReference type="AlphaFoldDB" id="A0AAE0F3S9"/>
<keyword evidence="7 16" id="KW-0378">Hydrolase</keyword>
<comment type="subcellular location">
    <subcellularLocation>
        <location evidence="16">Nucleus</location>
        <location evidence="16">Nucleolus</location>
    </subcellularLocation>
    <subcellularLocation>
        <location evidence="16">Nucleus</location>
        <location evidence="16">Nucleoplasm</location>
    </subcellularLocation>
    <subcellularLocation>
        <location evidence="16">Mitochondrion</location>
    </subcellularLocation>
    <text evidence="16">Resides mostly in the nucleoli and relocalizes to the nucleoplasm upon DNA damage.</text>
</comment>
<dbReference type="CDD" id="cd09867">
    <property type="entry name" value="PIN_FEN1"/>
    <property type="match status" value="1"/>
</dbReference>
<evidence type="ECO:0000256" key="1">
    <source>
        <dbReference type="ARBA" id="ARBA00022553"/>
    </source>
</evidence>
<evidence type="ECO:0000256" key="7">
    <source>
        <dbReference type="ARBA" id="ARBA00022801"/>
    </source>
</evidence>
<dbReference type="GO" id="GO:0008409">
    <property type="term" value="F:5'-3' exonuclease activity"/>
    <property type="evidence" value="ECO:0007669"/>
    <property type="project" value="UniProtKB-UniRule"/>
</dbReference>
<evidence type="ECO:0000256" key="9">
    <source>
        <dbReference type="ARBA" id="ARBA00022842"/>
    </source>
</evidence>
<feature type="region of interest" description="Disordered" evidence="17">
    <location>
        <begin position="182"/>
        <end position="208"/>
    </location>
</feature>
<dbReference type="SUPFAM" id="SSF47807">
    <property type="entry name" value="5' to 3' exonuclease, C-terminal subdomain"/>
    <property type="match status" value="1"/>
</dbReference>
<dbReference type="InterPro" id="IPR023426">
    <property type="entry name" value="Flap_endonuc"/>
</dbReference>
<keyword evidence="9 16" id="KW-0460">Magnesium</keyword>
<keyword evidence="8 16" id="KW-0269">Exonuclease</keyword>
<evidence type="ECO:0000256" key="2">
    <source>
        <dbReference type="ARBA" id="ARBA00022705"/>
    </source>
</evidence>
<dbReference type="GO" id="GO:0043137">
    <property type="term" value="P:DNA replication, removal of RNA primer"/>
    <property type="evidence" value="ECO:0007669"/>
    <property type="project" value="UniProtKB-UniRule"/>
</dbReference>
<dbReference type="GO" id="GO:0000287">
    <property type="term" value="F:magnesium ion binding"/>
    <property type="evidence" value="ECO:0007669"/>
    <property type="project" value="UniProtKB-UniRule"/>
</dbReference>
<evidence type="ECO:0000256" key="15">
    <source>
        <dbReference type="ARBA" id="ARBA00063178"/>
    </source>
</evidence>
<evidence type="ECO:0000256" key="17">
    <source>
        <dbReference type="SAM" id="MobiDB-lite"/>
    </source>
</evidence>
<evidence type="ECO:0000313" key="21">
    <source>
        <dbReference type="Proteomes" id="UP001190700"/>
    </source>
</evidence>
<keyword evidence="21" id="KW-1185">Reference proteome</keyword>
<comment type="function">
    <text evidence="13 16">Structure-specific nuclease with 5'-flap endonuclease and 5'-3' exonuclease activities involved in DNA replication and repair. During DNA replication, cleaves the 5'-overhanging flap structure that is generated by displacement synthesis when DNA polymerase encounters the 5'-end of a downstream Okazaki fragment. It enters the flap from the 5'-end and then tracks to cleave the flap base, leaving a nick for ligation. Also involved in the long patch base excision repair (LP-BER) pathway, by cleaving within the apurinic/apyrimidinic (AP) site-terminated flap. Acts as a genome stabilization factor that prevents flaps from equilibrating into structures that lead to duplications and deletions. Also possesses 5'-3' exonuclease activity on nicked or gapped double-stranded DNA, and exhibits RNase H activity. Also involved in replication and repair of rDNA and in repairing mitochondrial DNA.</text>
</comment>
<evidence type="ECO:0000256" key="10">
    <source>
        <dbReference type="ARBA" id="ARBA00023128"/>
    </source>
</evidence>
<dbReference type="SMART" id="SM00485">
    <property type="entry name" value="XPGN"/>
    <property type="match status" value="1"/>
</dbReference>
<evidence type="ECO:0000256" key="5">
    <source>
        <dbReference type="ARBA" id="ARBA00022759"/>
    </source>
</evidence>
<reference evidence="20 21" key="1">
    <citation type="journal article" date="2015" name="Genome Biol. Evol.">
        <title>Comparative Genomics of a Bacterivorous Green Alga Reveals Evolutionary Causalities and Consequences of Phago-Mixotrophic Mode of Nutrition.</title>
        <authorList>
            <person name="Burns J.A."/>
            <person name="Paasch A."/>
            <person name="Narechania A."/>
            <person name="Kim E."/>
        </authorList>
    </citation>
    <scope>NUCLEOTIDE SEQUENCE [LARGE SCALE GENOMIC DNA]</scope>
    <source>
        <strain evidence="20 21">PLY_AMNH</strain>
    </source>
</reference>
<dbReference type="PRINTS" id="PR00853">
    <property type="entry name" value="XPGRADSUPER"/>
</dbReference>
<dbReference type="EMBL" id="LGRX02027477">
    <property type="protein sequence ID" value="KAK3249280.1"/>
    <property type="molecule type" value="Genomic_DNA"/>
</dbReference>
<evidence type="ECO:0000256" key="3">
    <source>
        <dbReference type="ARBA" id="ARBA00022722"/>
    </source>
</evidence>
<dbReference type="InterPro" id="IPR008918">
    <property type="entry name" value="HhH2"/>
</dbReference>
<dbReference type="PANTHER" id="PTHR11081:SF9">
    <property type="entry name" value="FLAP ENDONUCLEASE 1"/>
    <property type="match status" value="1"/>
</dbReference>
<dbReference type="GO" id="GO:0005730">
    <property type="term" value="C:nucleolus"/>
    <property type="evidence" value="ECO:0007669"/>
    <property type="project" value="UniProtKB-SubCell"/>
</dbReference>
<dbReference type="SMART" id="SM00279">
    <property type="entry name" value="HhH2"/>
    <property type="match status" value="1"/>
</dbReference>
<dbReference type="InterPro" id="IPR006086">
    <property type="entry name" value="XPG-I_dom"/>
</dbReference>
<keyword evidence="2 16" id="KW-0235">DNA replication</keyword>
<evidence type="ECO:0000256" key="4">
    <source>
        <dbReference type="ARBA" id="ARBA00022723"/>
    </source>
</evidence>
<dbReference type="InterPro" id="IPR029060">
    <property type="entry name" value="PIN-like_dom_sf"/>
</dbReference>
<dbReference type="InterPro" id="IPR019974">
    <property type="entry name" value="XPG_CS"/>
</dbReference>
<dbReference type="InterPro" id="IPR006085">
    <property type="entry name" value="XPG_DNA_repair_N"/>
</dbReference>
<evidence type="ECO:0000256" key="12">
    <source>
        <dbReference type="ARBA" id="ARBA00023242"/>
    </source>
</evidence>
<evidence type="ECO:0000259" key="19">
    <source>
        <dbReference type="SMART" id="SM00485"/>
    </source>
</evidence>
<sequence length="477" mass="52913">MPLLTSDSPVVASLKVIVINDDYRMTLERKLGKQSSDTSIPLSAFDHIRAAAAAAAAADESRESSDESSFPRAALNVHRADGRTLLHYFCNMGIQSLSKLLSDNASDCVKEQKFESYHGRVIAVDASMHIYQFMIMVGRVGDQTLTNEAGDSTSHLQGMLHRTARMLEAGFKPVFVFDGKPPEMKSQELGKRKEKREEATTALAEAKETGDAEAVDKLGKRTVRVTKQHNEECKRLLRLMGVPVVEAPSEAEAQCAELCRANRVYTVATEDMDVLTFGTPRVTRNLMVPEAQKKPILEFNGEKMLEQLDMDMDKFIDMCILCGCDYTATIRGIGPSGALKNIKKYGSIEKIVENLDPSKYGIPEDWPYAEARKMFKNPEVTPAAEVPEFKWTLPDAEGMKQFMVDEMNFNEDRIMKVVEKLKASKQKGQQGRLESFFGVPTVKSSTLKRKEPEVKGKGIKGALANKKSKGVSGGKKK</sequence>
<feature type="domain" description="XPG N-terminal" evidence="19">
    <location>
        <begin position="92"/>
        <end position="199"/>
    </location>
</feature>
<keyword evidence="4 16" id="KW-0479">Metal-binding</keyword>
<keyword evidence="1 16" id="KW-0597">Phosphoprotein</keyword>